<accession>A0ABQ3RD87</accession>
<evidence type="ECO:0008006" key="3">
    <source>
        <dbReference type="Google" id="ProtNLM"/>
    </source>
</evidence>
<evidence type="ECO:0000313" key="1">
    <source>
        <dbReference type="EMBL" id="GHI53821.1"/>
    </source>
</evidence>
<protein>
    <recommendedName>
        <fullName evidence="3">TetR family transcriptional regulator</fullName>
    </recommendedName>
</protein>
<gene>
    <name evidence="1" type="ORF">Srubr_36670</name>
</gene>
<proteinExistence type="predicted"/>
<sequence length="65" mass="7080">MALDVLMVAERVGVSASSLVRRFPHCFQQAREAADDLIEAAFAVSTEGEPRHVALKSVARRRSAV</sequence>
<evidence type="ECO:0000313" key="2">
    <source>
        <dbReference type="Proteomes" id="UP000646738"/>
    </source>
</evidence>
<dbReference type="EMBL" id="BNEA01000015">
    <property type="protein sequence ID" value="GHI53821.1"/>
    <property type="molecule type" value="Genomic_DNA"/>
</dbReference>
<organism evidence="1 2">
    <name type="scientific">Streptomyces rubradiris</name>
    <name type="common">Streptomyces achromogenes subsp. rubradiris</name>
    <dbReference type="NCBI Taxonomy" id="285531"/>
    <lineage>
        <taxon>Bacteria</taxon>
        <taxon>Bacillati</taxon>
        <taxon>Actinomycetota</taxon>
        <taxon>Actinomycetes</taxon>
        <taxon>Kitasatosporales</taxon>
        <taxon>Streptomycetaceae</taxon>
        <taxon>Streptomyces</taxon>
    </lineage>
</organism>
<comment type="caution">
    <text evidence="1">The sequence shown here is derived from an EMBL/GenBank/DDBJ whole genome shotgun (WGS) entry which is preliminary data.</text>
</comment>
<keyword evidence="2" id="KW-1185">Reference proteome</keyword>
<reference evidence="2" key="1">
    <citation type="submission" date="2023-07" db="EMBL/GenBank/DDBJ databases">
        <title>Whole genome shotgun sequence of Streptomyces achromogenes subsp. rubradiris NBRC 14000.</title>
        <authorList>
            <person name="Komaki H."/>
            <person name="Tamura T."/>
        </authorList>
    </citation>
    <scope>NUCLEOTIDE SEQUENCE [LARGE SCALE GENOMIC DNA]</scope>
    <source>
        <strain evidence="2">NBRC 14000</strain>
    </source>
</reference>
<dbReference type="Proteomes" id="UP000646738">
    <property type="component" value="Unassembled WGS sequence"/>
</dbReference>
<name>A0ABQ3RD87_STRRR</name>
<dbReference type="RefSeq" id="WP_189989649.1">
    <property type="nucleotide sequence ID" value="NZ_BNCB01000001.1"/>
</dbReference>